<organism evidence="2 3">
    <name type="scientific">Phaeomoniella chlamydospora</name>
    <name type="common">Phaeoacremonium chlamydosporum</name>
    <dbReference type="NCBI Taxonomy" id="158046"/>
    <lineage>
        <taxon>Eukaryota</taxon>
        <taxon>Fungi</taxon>
        <taxon>Dikarya</taxon>
        <taxon>Ascomycota</taxon>
        <taxon>Pezizomycotina</taxon>
        <taxon>Eurotiomycetes</taxon>
        <taxon>Chaetothyriomycetidae</taxon>
        <taxon>Phaeomoniellales</taxon>
        <taxon>Phaeomoniellaceae</taxon>
        <taxon>Phaeomoniella</taxon>
    </lineage>
</organism>
<dbReference type="Proteomes" id="UP000053317">
    <property type="component" value="Unassembled WGS sequence"/>
</dbReference>
<reference evidence="2 3" key="2">
    <citation type="submission" date="2015-05" db="EMBL/GenBank/DDBJ databases">
        <authorList>
            <person name="Morales-Cruz A."/>
            <person name="Amrine K.C."/>
            <person name="Cantu D."/>
        </authorList>
    </citation>
    <scope>NUCLEOTIDE SEQUENCE [LARGE SCALE GENOMIC DNA]</scope>
    <source>
        <strain evidence="2">UCRPC4</strain>
    </source>
</reference>
<proteinExistence type="predicted"/>
<dbReference type="AlphaFoldDB" id="A0A0G2GW83"/>
<dbReference type="InterPro" id="IPR043047">
    <property type="entry name" value="Hri1_N_sf"/>
</dbReference>
<evidence type="ECO:0000313" key="2">
    <source>
        <dbReference type="EMBL" id="KKY20950.1"/>
    </source>
</evidence>
<reference evidence="2 3" key="1">
    <citation type="submission" date="2015-05" db="EMBL/GenBank/DDBJ databases">
        <title>Distinctive expansion of gene families associated with plant cell wall degradation and secondary metabolism in the genomes of grapevine trunk pathogens.</title>
        <authorList>
            <person name="Lawrence D.P."/>
            <person name="Travadon R."/>
            <person name="Rolshausen P.E."/>
            <person name="Baumgartner K."/>
        </authorList>
    </citation>
    <scope>NUCLEOTIDE SEQUENCE [LARGE SCALE GENOMIC DNA]</scope>
    <source>
        <strain evidence="2">UCRPC4</strain>
    </source>
</reference>
<sequence length="285" mass="31476">MRMFGLGGEEITSTPPVINASQPSEPSNPSNLPDWALSLLSKPSISTRKGIERGFFGAKEDSSVLVLTAPSGRYVDIRFALTGDDPCSPSNPAFWAFAGISTMEISGAKKDGRIDGGFECTAHGKWEHPIDSSRDFDAIDEGDMFLLQNGDVMEIGTTENPETGKVQLYKEYWTSPSPKPRTMRPCVVAEIKGTIAGAGADGKGMIVRIGDYVQGIFQTEEQSGEFWVERWLRSTDRQAEGWIKDDRSNTTEELIPIIWATGEMRKLGDKITCKERNWEVVEVMN</sequence>
<dbReference type="InterPro" id="IPR031818">
    <property type="entry name" value="Hri1"/>
</dbReference>
<evidence type="ECO:0000256" key="1">
    <source>
        <dbReference type="SAM" id="MobiDB-lite"/>
    </source>
</evidence>
<evidence type="ECO:0000313" key="3">
    <source>
        <dbReference type="Proteomes" id="UP000053317"/>
    </source>
</evidence>
<dbReference type="EMBL" id="LCWF01000090">
    <property type="protein sequence ID" value="KKY20950.1"/>
    <property type="molecule type" value="Genomic_DNA"/>
</dbReference>
<gene>
    <name evidence="2" type="ORF">UCRPC4_g03957</name>
</gene>
<accession>A0A0G2GW83</accession>
<dbReference type="Pfam" id="PF16815">
    <property type="entry name" value="HRI1"/>
    <property type="match status" value="1"/>
</dbReference>
<dbReference type="OrthoDB" id="4045395at2759"/>
<dbReference type="Gene3D" id="2.40.128.320">
    <property type="entry name" value="Protein HRI1, N-terminal domain"/>
    <property type="match status" value="1"/>
</dbReference>
<comment type="caution">
    <text evidence="2">The sequence shown here is derived from an EMBL/GenBank/DDBJ whole genome shotgun (WGS) entry which is preliminary data.</text>
</comment>
<name>A0A0G2GW83_PHACM</name>
<evidence type="ECO:0008006" key="4">
    <source>
        <dbReference type="Google" id="ProtNLM"/>
    </source>
</evidence>
<dbReference type="CDD" id="cd11693">
    <property type="entry name" value="HRI1_C_like"/>
    <property type="match status" value="1"/>
</dbReference>
<protein>
    <recommendedName>
        <fullName evidence="4">Protein HRI1</fullName>
    </recommendedName>
</protein>
<feature type="region of interest" description="Disordered" evidence="1">
    <location>
        <begin position="1"/>
        <end position="32"/>
    </location>
</feature>
<feature type="compositionally biased region" description="Polar residues" evidence="1">
    <location>
        <begin position="11"/>
        <end position="31"/>
    </location>
</feature>
<keyword evidence="3" id="KW-1185">Reference proteome</keyword>